<accession>A0A5C5WI87</accession>
<dbReference type="Pfam" id="PF02195">
    <property type="entry name" value="ParB_N"/>
    <property type="match status" value="1"/>
</dbReference>
<reference evidence="2 3" key="1">
    <citation type="submission" date="2019-02" db="EMBL/GenBank/DDBJ databases">
        <title>Deep-cultivation of Planctomycetes and their phenomic and genomic characterization uncovers novel biology.</title>
        <authorList>
            <person name="Wiegand S."/>
            <person name="Jogler M."/>
            <person name="Boedeker C."/>
            <person name="Pinto D."/>
            <person name="Vollmers J."/>
            <person name="Rivas-Marin E."/>
            <person name="Kohn T."/>
            <person name="Peeters S.H."/>
            <person name="Heuer A."/>
            <person name="Rast P."/>
            <person name="Oberbeckmann S."/>
            <person name="Bunk B."/>
            <person name="Jeske O."/>
            <person name="Meyerdierks A."/>
            <person name="Storesund J.E."/>
            <person name="Kallscheuer N."/>
            <person name="Luecker S."/>
            <person name="Lage O.M."/>
            <person name="Pohl T."/>
            <person name="Merkel B.J."/>
            <person name="Hornburger P."/>
            <person name="Mueller R.-W."/>
            <person name="Bruemmer F."/>
            <person name="Labrenz M."/>
            <person name="Spormann A.M."/>
            <person name="Op Den Camp H."/>
            <person name="Overmann J."/>
            <person name="Amann R."/>
            <person name="Jetten M.S.M."/>
            <person name="Mascher T."/>
            <person name="Medema M.H."/>
            <person name="Devos D.P."/>
            <person name="Kaster A.-K."/>
            <person name="Ovreas L."/>
            <person name="Rohde M."/>
            <person name="Galperin M.Y."/>
            <person name="Jogler C."/>
        </authorList>
    </citation>
    <scope>NUCLEOTIDE SEQUENCE [LARGE SCALE GENOMIC DNA]</scope>
    <source>
        <strain evidence="2 3">KOR42</strain>
    </source>
</reference>
<evidence type="ECO:0000313" key="3">
    <source>
        <dbReference type="Proteomes" id="UP000317243"/>
    </source>
</evidence>
<dbReference type="SMART" id="SM00470">
    <property type="entry name" value="ParB"/>
    <property type="match status" value="1"/>
</dbReference>
<comment type="caution">
    <text evidence="2">The sequence shown here is derived from an EMBL/GenBank/DDBJ whole genome shotgun (WGS) entry which is preliminary data.</text>
</comment>
<dbReference type="Proteomes" id="UP000317243">
    <property type="component" value="Unassembled WGS sequence"/>
</dbReference>
<feature type="domain" description="ParB-like N-terminal" evidence="1">
    <location>
        <begin position="4"/>
        <end position="93"/>
    </location>
</feature>
<dbReference type="InterPro" id="IPR036086">
    <property type="entry name" value="ParB/Sulfiredoxin_sf"/>
</dbReference>
<evidence type="ECO:0000259" key="1">
    <source>
        <dbReference type="SMART" id="SM00470"/>
    </source>
</evidence>
<protein>
    <submittedName>
        <fullName evidence="2">ParB-like nuclease domain protein</fullName>
    </submittedName>
</protein>
<dbReference type="InterPro" id="IPR003115">
    <property type="entry name" value="ParB_N"/>
</dbReference>
<dbReference type="SUPFAM" id="SSF110849">
    <property type="entry name" value="ParB/Sulfiredoxin"/>
    <property type="match status" value="1"/>
</dbReference>
<sequence>MIIETQPIQALKNAPYNPRVTLQPGDERWDRLQRSLDEFELVQPIVWNRQTGHVVSGHQRLAVLKHQGVERVECVVVDLPLGREKALNVTLNNAEVGSSWDTERLVDLVSELQDLPEIDATLTGFDDQQLRDLVLSPSDVDATNDENDFDSDPTKMRVVLEIPKGEWETIESQIDSLLSLYPEVRLHLLHD</sequence>
<evidence type="ECO:0000313" key="2">
    <source>
        <dbReference type="EMBL" id="TWT49829.1"/>
    </source>
</evidence>
<organism evidence="2 3">
    <name type="scientific">Thalassoglobus neptunius</name>
    <dbReference type="NCBI Taxonomy" id="1938619"/>
    <lineage>
        <taxon>Bacteria</taxon>
        <taxon>Pseudomonadati</taxon>
        <taxon>Planctomycetota</taxon>
        <taxon>Planctomycetia</taxon>
        <taxon>Planctomycetales</taxon>
        <taxon>Planctomycetaceae</taxon>
        <taxon>Thalassoglobus</taxon>
    </lineage>
</organism>
<gene>
    <name evidence="2" type="ORF">KOR42_39020</name>
</gene>
<dbReference type="Gene3D" id="3.90.1530.10">
    <property type="entry name" value="Conserved hypothetical protein from pyrococcus furiosus pfu- 392566-001, ParB domain"/>
    <property type="match status" value="1"/>
</dbReference>
<dbReference type="CDD" id="cd16401">
    <property type="entry name" value="ParB_N_like_MT"/>
    <property type="match status" value="1"/>
</dbReference>
<dbReference type="EMBL" id="SIHI01000018">
    <property type="protein sequence ID" value="TWT49829.1"/>
    <property type="molecule type" value="Genomic_DNA"/>
</dbReference>
<proteinExistence type="predicted"/>
<dbReference type="OrthoDB" id="9800801at2"/>
<dbReference type="RefSeq" id="WP_146511316.1">
    <property type="nucleotide sequence ID" value="NZ_SIHI01000018.1"/>
</dbReference>
<dbReference type="AlphaFoldDB" id="A0A5C5WI87"/>
<keyword evidence="3" id="KW-1185">Reference proteome</keyword>
<name>A0A5C5WI87_9PLAN</name>